<evidence type="ECO:0000256" key="2">
    <source>
        <dbReference type="ARBA" id="ARBA00004370"/>
    </source>
</evidence>
<dbReference type="STRING" id="217511.GCA_001463845_00796"/>
<accession>Q0G556</accession>
<dbReference type="AlphaFoldDB" id="Q0G556"/>
<evidence type="ECO:0000256" key="6">
    <source>
        <dbReference type="ARBA" id="ARBA00022643"/>
    </source>
</evidence>
<dbReference type="EMBL" id="AATP01000001">
    <property type="protein sequence ID" value="EAU43208.1"/>
    <property type="molecule type" value="Genomic_DNA"/>
</dbReference>
<dbReference type="HOGENOM" id="CLU_013640_2_1_5"/>
<organism evidence="13 14">
    <name type="scientific">Fulvimarina pelagi HTCC2506</name>
    <dbReference type="NCBI Taxonomy" id="314231"/>
    <lineage>
        <taxon>Bacteria</taxon>
        <taxon>Pseudomonadati</taxon>
        <taxon>Pseudomonadota</taxon>
        <taxon>Alphaproteobacteria</taxon>
        <taxon>Hyphomicrobiales</taxon>
        <taxon>Aurantimonadaceae</taxon>
        <taxon>Fulvimarina</taxon>
    </lineage>
</organism>
<keyword evidence="7 11" id="KW-0665">Pyrimidine biosynthesis</keyword>
<feature type="binding site" evidence="11">
    <location>
        <begin position="110"/>
        <end position="114"/>
    </location>
    <ligand>
        <name>substrate</name>
    </ligand>
</feature>
<dbReference type="InterPro" id="IPR001295">
    <property type="entry name" value="Dihydroorotate_DH_CS"/>
</dbReference>
<dbReference type="GO" id="GO:0005737">
    <property type="term" value="C:cytoplasm"/>
    <property type="evidence" value="ECO:0007669"/>
    <property type="project" value="InterPro"/>
</dbReference>
<protein>
    <recommendedName>
        <fullName evidence="11">Dihydroorotate dehydrogenase (quinone)</fullName>
        <ecNumber evidence="11">1.3.5.2</ecNumber>
    </recommendedName>
    <alternativeName>
        <fullName evidence="11">DHOdehase</fullName>
        <shortName evidence="11">DHOD</shortName>
        <shortName evidence="11">DHODase</shortName>
    </alternativeName>
    <alternativeName>
        <fullName evidence="11">Dihydroorotate oxidase</fullName>
    </alternativeName>
</protein>
<feature type="binding site" evidence="11">
    <location>
        <position position="170"/>
    </location>
    <ligand>
        <name>substrate</name>
    </ligand>
</feature>
<evidence type="ECO:0000256" key="11">
    <source>
        <dbReference type="HAMAP-Rule" id="MF_00225"/>
    </source>
</evidence>
<comment type="cofactor">
    <cofactor evidence="11">
        <name>FMN</name>
        <dbReference type="ChEBI" id="CHEBI:58210"/>
    </cofactor>
    <text evidence="11">Binds 1 FMN per subunit.</text>
</comment>
<evidence type="ECO:0000313" key="14">
    <source>
        <dbReference type="Proteomes" id="UP000004310"/>
    </source>
</evidence>
<feature type="binding site" evidence="11">
    <location>
        <begin position="317"/>
        <end position="318"/>
    </location>
    <ligand>
        <name>FMN</name>
        <dbReference type="ChEBI" id="CHEBI:58210"/>
    </ligand>
</feature>
<dbReference type="NCBIfam" id="NF003645">
    <property type="entry name" value="PRK05286.1-2"/>
    <property type="match status" value="1"/>
</dbReference>
<dbReference type="SUPFAM" id="SSF51395">
    <property type="entry name" value="FMN-linked oxidoreductases"/>
    <property type="match status" value="1"/>
</dbReference>
<comment type="subunit">
    <text evidence="11">Monomer.</text>
</comment>
<keyword evidence="11" id="KW-1003">Cell membrane</keyword>
<feature type="binding site" evidence="11">
    <location>
        <position position="175"/>
    </location>
    <ligand>
        <name>substrate</name>
    </ligand>
</feature>
<gene>
    <name evidence="11" type="primary">pyrD</name>
    <name evidence="13" type="ORF">FP2506_10201</name>
</gene>
<feature type="binding site" evidence="11">
    <location>
        <position position="170"/>
    </location>
    <ligand>
        <name>FMN</name>
        <dbReference type="ChEBI" id="CHEBI:58210"/>
    </ligand>
</feature>
<feature type="binding site" evidence="11">
    <location>
        <begin position="61"/>
        <end position="65"/>
    </location>
    <ligand>
        <name>FMN</name>
        <dbReference type="ChEBI" id="CHEBI:58210"/>
    </ligand>
</feature>
<dbReference type="Proteomes" id="UP000004310">
    <property type="component" value="Unassembled WGS sequence"/>
</dbReference>
<feature type="binding site" evidence="11">
    <location>
        <position position="139"/>
    </location>
    <ligand>
        <name>FMN</name>
        <dbReference type="ChEBI" id="CHEBI:58210"/>
    </ligand>
</feature>
<evidence type="ECO:0000256" key="7">
    <source>
        <dbReference type="ARBA" id="ARBA00022975"/>
    </source>
</evidence>
<dbReference type="eggNOG" id="COG0167">
    <property type="taxonomic scope" value="Bacteria"/>
</dbReference>
<dbReference type="InterPro" id="IPR005719">
    <property type="entry name" value="Dihydroorotate_DH_2"/>
</dbReference>
<feature type="binding site" evidence="11">
    <location>
        <begin position="245"/>
        <end position="246"/>
    </location>
    <ligand>
        <name>substrate</name>
    </ligand>
</feature>
<comment type="pathway">
    <text evidence="3 11">Pyrimidine metabolism; UMP biosynthesis via de novo pathway; orotate from (S)-dihydroorotate (quinone route): step 1/1.</text>
</comment>
<evidence type="ECO:0000256" key="10">
    <source>
        <dbReference type="ARBA" id="ARBA00048639"/>
    </source>
</evidence>
<dbReference type="GO" id="GO:0005886">
    <property type="term" value="C:plasma membrane"/>
    <property type="evidence" value="ECO:0007669"/>
    <property type="project" value="UniProtKB-SubCell"/>
</dbReference>
<comment type="subcellular location">
    <subcellularLocation>
        <location evidence="11">Cell membrane</location>
        <topology evidence="11">Peripheral membrane protein</topology>
    </subcellularLocation>
    <subcellularLocation>
        <location evidence="2">Membrane</location>
    </subcellularLocation>
</comment>
<dbReference type="HAMAP" id="MF_00225">
    <property type="entry name" value="DHO_dh_type2"/>
    <property type="match status" value="1"/>
</dbReference>
<evidence type="ECO:0000256" key="1">
    <source>
        <dbReference type="ARBA" id="ARBA00003125"/>
    </source>
</evidence>
<dbReference type="Pfam" id="PF01180">
    <property type="entry name" value="DHO_dh"/>
    <property type="match status" value="1"/>
</dbReference>
<dbReference type="NCBIfam" id="TIGR01036">
    <property type="entry name" value="pyrD_sub2"/>
    <property type="match status" value="1"/>
</dbReference>
<dbReference type="InterPro" id="IPR050074">
    <property type="entry name" value="DHO_dehydrogenase"/>
</dbReference>
<comment type="similarity">
    <text evidence="4 11">Belongs to the dihydroorotate dehydrogenase family. Type 2 subfamily.</text>
</comment>
<dbReference type="Gene3D" id="3.20.20.70">
    <property type="entry name" value="Aldolase class I"/>
    <property type="match status" value="1"/>
</dbReference>
<dbReference type="PANTHER" id="PTHR48109:SF4">
    <property type="entry name" value="DIHYDROOROTATE DEHYDROGENASE (QUINONE), MITOCHONDRIAL"/>
    <property type="match status" value="1"/>
</dbReference>
<dbReference type="NCBIfam" id="NF003652">
    <property type="entry name" value="PRK05286.2-5"/>
    <property type="match status" value="1"/>
</dbReference>
<feature type="binding site" evidence="11">
    <location>
        <position position="216"/>
    </location>
    <ligand>
        <name>FMN</name>
        <dbReference type="ChEBI" id="CHEBI:58210"/>
    </ligand>
</feature>
<feature type="binding site" evidence="11">
    <location>
        <position position="267"/>
    </location>
    <ligand>
        <name>FMN</name>
        <dbReference type="ChEBI" id="CHEBI:58210"/>
    </ligand>
</feature>
<dbReference type="RefSeq" id="WP_007067182.1">
    <property type="nucleotide sequence ID" value="NZ_DS022272.1"/>
</dbReference>
<feature type="domain" description="Dihydroorotate dehydrogenase catalytic" evidence="12">
    <location>
        <begin position="44"/>
        <end position="338"/>
    </location>
</feature>
<keyword evidence="9 11" id="KW-0472">Membrane</keyword>
<dbReference type="GO" id="GO:0044205">
    <property type="term" value="P:'de novo' UMP biosynthetic process"/>
    <property type="evidence" value="ECO:0007669"/>
    <property type="project" value="UniProtKB-UniRule"/>
</dbReference>
<evidence type="ECO:0000256" key="5">
    <source>
        <dbReference type="ARBA" id="ARBA00022630"/>
    </source>
</evidence>
<name>Q0G556_9HYPH</name>
<keyword evidence="14" id="KW-1185">Reference proteome</keyword>
<feature type="binding site" evidence="11">
    <location>
        <position position="296"/>
    </location>
    <ligand>
        <name>FMN</name>
        <dbReference type="ChEBI" id="CHEBI:58210"/>
    </ligand>
</feature>
<keyword evidence="5 11" id="KW-0285">Flavoprotein</keyword>
<dbReference type="InterPro" id="IPR005720">
    <property type="entry name" value="Dihydroorotate_DH_cat"/>
</dbReference>
<feature type="binding site" evidence="11">
    <location>
        <position position="65"/>
    </location>
    <ligand>
        <name>substrate</name>
    </ligand>
</feature>
<comment type="function">
    <text evidence="1 11">Catalyzes the conversion of dihydroorotate to orotate with quinone as electron acceptor.</text>
</comment>
<feature type="binding site" evidence="11">
    <location>
        <position position="244"/>
    </location>
    <ligand>
        <name>FMN</name>
        <dbReference type="ChEBI" id="CHEBI:58210"/>
    </ligand>
</feature>
<comment type="caution">
    <text evidence="13">The sequence shown here is derived from an EMBL/GenBank/DDBJ whole genome shotgun (WGS) entry which is preliminary data.</text>
</comment>
<dbReference type="PROSITE" id="PS00911">
    <property type="entry name" value="DHODEHASE_1"/>
    <property type="match status" value="1"/>
</dbReference>
<evidence type="ECO:0000256" key="9">
    <source>
        <dbReference type="ARBA" id="ARBA00023136"/>
    </source>
</evidence>
<evidence type="ECO:0000256" key="4">
    <source>
        <dbReference type="ARBA" id="ARBA00005359"/>
    </source>
</evidence>
<dbReference type="GO" id="GO:0006207">
    <property type="term" value="P:'de novo' pyrimidine nucleobase biosynthetic process"/>
    <property type="evidence" value="ECO:0007669"/>
    <property type="project" value="UniProtKB-UniRule"/>
</dbReference>
<reference evidence="13 14" key="1">
    <citation type="journal article" date="2010" name="J. Bacteriol.">
        <title>Genome sequence of Fulvimarina pelagi HTCC2506T, a Mn(II)-oxidizing alphaproteobacterium possessing an aerobic anoxygenic photosynthetic gene cluster and Xanthorhodopsin.</title>
        <authorList>
            <person name="Kang I."/>
            <person name="Oh H.M."/>
            <person name="Lim S.I."/>
            <person name="Ferriera S."/>
            <person name="Giovannoni S.J."/>
            <person name="Cho J.C."/>
        </authorList>
    </citation>
    <scope>NUCLEOTIDE SEQUENCE [LARGE SCALE GENOMIC DNA]</scope>
    <source>
        <strain evidence="13 14">HTCC2506</strain>
    </source>
</reference>
<keyword evidence="6 11" id="KW-0288">FMN</keyword>
<evidence type="ECO:0000259" key="12">
    <source>
        <dbReference type="Pfam" id="PF01180"/>
    </source>
</evidence>
<keyword evidence="8 11" id="KW-0560">Oxidoreductase</keyword>
<dbReference type="EC" id="1.3.5.2" evidence="11"/>
<evidence type="ECO:0000313" key="13">
    <source>
        <dbReference type="EMBL" id="EAU43208.1"/>
    </source>
</evidence>
<dbReference type="UniPathway" id="UPA00070">
    <property type="reaction ID" value="UER00946"/>
</dbReference>
<feature type="active site" description="Nucleophile" evidence="11">
    <location>
        <position position="173"/>
    </location>
</feature>
<dbReference type="InterPro" id="IPR013785">
    <property type="entry name" value="Aldolase_TIM"/>
</dbReference>
<dbReference type="CDD" id="cd04738">
    <property type="entry name" value="DHOD_2_like"/>
    <property type="match status" value="1"/>
</dbReference>
<proteinExistence type="inferred from homology"/>
<evidence type="ECO:0000256" key="8">
    <source>
        <dbReference type="ARBA" id="ARBA00023002"/>
    </source>
</evidence>
<dbReference type="PANTHER" id="PTHR48109">
    <property type="entry name" value="DIHYDROOROTATE DEHYDROGENASE (QUINONE), MITOCHONDRIAL-RELATED"/>
    <property type="match status" value="1"/>
</dbReference>
<dbReference type="GO" id="GO:0106430">
    <property type="term" value="F:dihydroorotate dehydrogenase (quinone) activity"/>
    <property type="evidence" value="ECO:0007669"/>
    <property type="project" value="UniProtKB-EC"/>
</dbReference>
<evidence type="ECO:0000256" key="3">
    <source>
        <dbReference type="ARBA" id="ARBA00005161"/>
    </source>
</evidence>
<comment type="catalytic activity">
    <reaction evidence="10 11">
        <text>(S)-dihydroorotate + a quinone = orotate + a quinol</text>
        <dbReference type="Rhea" id="RHEA:30187"/>
        <dbReference type="ChEBI" id="CHEBI:24646"/>
        <dbReference type="ChEBI" id="CHEBI:30839"/>
        <dbReference type="ChEBI" id="CHEBI:30864"/>
        <dbReference type="ChEBI" id="CHEBI:132124"/>
        <dbReference type="EC" id="1.3.5.2"/>
    </reaction>
</comment>
<sequence>MTTLYRLARPALFRMGPERAHDLSIKALKLGLARGGRIPVDDRLRVKISGLSFPNPLGLAAGYDKNAEVPDRLLRLGFGFVEVGTLTPQPQDGNPKPRLFRLKRHGAVINRFGFNNCGHADAVERLAERQRKAGIVGANIGANKNAADRVADYVEGVASFAPLASYLTVNVSSPNTPGLRDLQATKELDRLLEHVIAARNGEAAVSASARVPVFLKVAPDLTKTQIAEIAGTAKKRKVDGLVVSNTTLSRTGVEGHRSAHETGGLSGRPLRARATSVLAHFRKALGPEMALIGVGGVSDTASLIEKVEAGADLVQIYTALVYGGPNLPSTILNGLLDHLKRNEIETITALRDRRVEELADSFPLED</sequence>
<feature type="binding site" evidence="11">
    <location>
        <position position="85"/>
    </location>
    <ligand>
        <name>FMN</name>
        <dbReference type="ChEBI" id="CHEBI:58210"/>
    </ligand>
</feature>